<dbReference type="Pfam" id="PF04011">
    <property type="entry name" value="LemA"/>
    <property type="match status" value="1"/>
</dbReference>
<evidence type="ECO:0000256" key="1">
    <source>
        <dbReference type="ARBA" id="ARBA00004167"/>
    </source>
</evidence>
<keyword evidence="4" id="KW-1133">Transmembrane helix</keyword>
<dbReference type="Proteomes" id="UP000000852">
    <property type="component" value="Chromosome"/>
</dbReference>
<comment type="similarity">
    <text evidence="2">Belongs to the LemA family.</text>
</comment>
<evidence type="ECO:0000313" key="6">
    <source>
        <dbReference type="EMBL" id="ACU05793.1"/>
    </source>
</evidence>
<dbReference type="InterPro" id="IPR007156">
    <property type="entry name" value="MamQ_LemA"/>
</dbReference>
<dbReference type="EMBL" id="CP001681">
    <property type="protein sequence ID" value="ACU05793.1"/>
    <property type="molecule type" value="Genomic_DNA"/>
</dbReference>
<keyword evidence="5" id="KW-0472">Membrane</keyword>
<name>C6XTL5_PEDHD</name>
<dbReference type="KEGG" id="phe:Phep_3602"/>
<keyword evidence="3" id="KW-0812">Transmembrane</keyword>
<dbReference type="GO" id="GO:0016020">
    <property type="term" value="C:membrane"/>
    <property type="evidence" value="ECO:0007669"/>
    <property type="project" value="UniProtKB-SubCell"/>
</dbReference>
<dbReference type="STRING" id="485917.Phep_3602"/>
<dbReference type="HOGENOM" id="CLU_056714_0_1_10"/>
<gene>
    <name evidence="6" type="ordered locus">Phep_3602</name>
</gene>
<dbReference type="eggNOG" id="COG1704">
    <property type="taxonomic scope" value="Bacteria"/>
</dbReference>
<accession>C6XTL5</accession>
<dbReference type="AlphaFoldDB" id="C6XTL5"/>
<keyword evidence="7" id="KW-1185">Reference proteome</keyword>
<evidence type="ECO:0000256" key="3">
    <source>
        <dbReference type="ARBA" id="ARBA00022692"/>
    </source>
</evidence>
<dbReference type="InterPro" id="IPR023353">
    <property type="entry name" value="LemA-like_dom_sf"/>
</dbReference>
<comment type="subcellular location">
    <subcellularLocation>
        <location evidence="1">Membrane</location>
        <topology evidence="1">Single-pass membrane protein</topology>
    </subcellularLocation>
</comment>
<dbReference type="SUPFAM" id="SSF140478">
    <property type="entry name" value="LemA-like"/>
    <property type="match status" value="1"/>
</dbReference>
<sequence>MCKLTLLTKMAGKTAGKKTKKQKHMKRTVLTIAGLLVLVVSMSGCGYNSMVKLDEDVKAKWNQVETQYQRRSDLIPNLVNTVKGAAKFEQSTLTQVTEARAKATQVTVDPDKLTPENIEKFQAAQGQVSQALGRLLMVTENYPELKATEQFRDVSAELAGTENRIAVARKDFNESVQTYNTKVRSFPNNLMAGIFGFSQKAGFKADPGSEKAPKVEF</sequence>
<proteinExistence type="inferred from homology"/>
<dbReference type="Gene3D" id="1.20.1440.20">
    <property type="entry name" value="LemA-like domain"/>
    <property type="match status" value="1"/>
</dbReference>
<evidence type="ECO:0000256" key="2">
    <source>
        <dbReference type="ARBA" id="ARBA00008854"/>
    </source>
</evidence>
<reference evidence="6 7" key="1">
    <citation type="journal article" date="2009" name="Stand. Genomic Sci.">
        <title>Complete genome sequence of Pedobacter heparinus type strain (HIM 762-3).</title>
        <authorList>
            <person name="Han C."/>
            <person name="Spring S."/>
            <person name="Lapidus A."/>
            <person name="Del Rio T.G."/>
            <person name="Tice H."/>
            <person name="Copeland A."/>
            <person name="Cheng J.F."/>
            <person name="Lucas S."/>
            <person name="Chen F."/>
            <person name="Nolan M."/>
            <person name="Bruce D."/>
            <person name="Goodwin L."/>
            <person name="Pitluck S."/>
            <person name="Ivanova N."/>
            <person name="Mavromatis K."/>
            <person name="Mikhailova N."/>
            <person name="Pati A."/>
            <person name="Chen A."/>
            <person name="Palaniappan K."/>
            <person name="Land M."/>
            <person name="Hauser L."/>
            <person name="Chang Y.J."/>
            <person name="Jeffries C.C."/>
            <person name="Saunders E."/>
            <person name="Chertkov O."/>
            <person name="Brettin T."/>
            <person name="Goker M."/>
            <person name="Rohde M."/>
            <person name="Bristow J."/>
            <person name="Eisen J.A."/>
            <person name="Markowitz V."/>
            <person name="Hugenholtz P."/>
            <person name="Kyrpides N.C."/>
            <person name="Klenk H.P."/>
            <person name="Detter J.C."/>
        </authorList>
    </citation>
    <scope>NUCLEOTIDE SEQUENCE [LARGE SCALE GENOMIC DNA]</scope>
    <source>
        <strain evidence="7">ATCC 13125 / DSM 2366 / CIP 104194 / JCM 7457 / NBRC 12017 / NCIMB 9290 / NRRL B-14731 / HIM 762-3</strain>
    </source>
</reference>
<protein>
    <submittedName>
        <fullName evidence="6">LemA family protein</fullName>
    </submittedName>
</protein>
<evidence type="ECO:0000313" key="7">
    <source>
        <dbReference type="Proteomes" id="UP000000852"/>
    </source>
</evidence>
<organism evidence="6 7">
    <name type="scientific">Pedobacter heparinus (strain ATCC 13125 / DSM 2366 / CIP 104194 / JCM 7457 / NBRC 12017 / NCIMB 9290 / NRRL B-14731 / HIM 762-3)</name>
    <dbReference type="NCBI Taxonomy" id="485917"/>
    <lineage>
        <taxon>Bacteria</taxon>
        <taxon>Pseudomonadati</taxon>
        <taxon>Bacteroidota</taxon>
        <taxon>Sphingobacteriia</taxon>
        <taxon>Sphingobacteriales</taxon>
        <taxon>Sphingobacteriaceae</taxon>
        <taxon>Pedobacter</taxon>
    </lineage>
</organism>
<dbReference type="PANTHER" id="PTHR34478:SF2">
    <property type="entry name" value="MEMBRANE PROTEIN"/>
    <property type="match status" value="1"/>
</dbReference>
<evidence type="ECO:0000256" key="5">
    <source>
        <dbReference type="ARBA" id="ARBA00023136"/>
    </source>
</evidence>
<dbReference type="PANTHER" id="PTHR34478">
    <property type="entry name" value="PROTEIN LEMA"/>
    <property type="match status" value="1"/>
</dbReference>
<evidence type="ECO:0000256" key="4">
    <source>
        <dbReference type="ARBA" id="ARBA00022989"/>
    </source>
</evidence>